<dbReference type="PANTHER" id="PTHR34485:SF2">
    <property type="entry name" value="PROLINE RICH, LACRIMAL 1"/>
    <property type="match status" value="1"/>
</dbReference>
<sequence>MNLALHHFQDEHQWDCGQCDFHPLVVCSCGSCTEKYNLKCHEKPYKSDQVLKCPFHTLAYKLECQEKAGLADVLIRPEIGKVTTNPVEASPNVLVTYRFKNWNLAHLHYHVSTNIGLIQGCMTYLFTSGCAFLLFRIFHLFWRSYNADRFFDIESKNTNVAKARKKLYKRKRKVFEHQRRQLFVKESAMNQDYGRDAFTEEVIADASTDKCKCSSTDHRRMSHKSCPLRRTCDIATAIDTSCAINASKSEDNVSEYDDDCYDFGCSLSDKMVVESCACPNFSCHKWDCPDNVRNRKRAMDSSLTRSALWTPPLKKMGLYSPKVPTPLVLSKINDQSTPALGSVIVPCNASTAEKVGSATLSTPSFILGKTLEMYVSKCCSPYSCSTTNSTAKYSCGAHFTHCINCS</sequence>
<dbReference type="AlphaFoldDB" id="A0A1X7UJI1"/>
<dbReference type="eggNOG" id="ENOG502RZMF">
    <property type="taxonomic scope" value="Eukaryota"/>
</dbReference>
<dbReference type="InParanoid" id="A0A1X7UJI1"/>
<reference evidence="1" key="1">
    <citation type="submission" date="2017-05" db="UniProtKB">
        <authorList>
            <consortium name="EnsemblMetazoa"/>
        </authorList>
    </citation>
    <scope>IDENTIFICATION</scope>
</reference>
<name>A0A1X7UJI1_AMPQE</name>
<dbReference type="PANTHER" id="PTHR34485">
    <property type="entry name" value="PROLINE-RICH, LACRIMAL 1"/>
    <property type="match status" value="1"/>
</dbReference>
<evidence type="ECO:0000313" key="1">
    <source>
        <dbReference type="EnsemblMetazoa" id="Aqu2.1.27908_001"/>
    </source>
</evidence>
<accession>A0A1X7UJI1</accession>
<proteinExistence type="predicted"/>
<organism evidence="1">
    <name type="scientific">Amphimedon queenslandica</name>
    <name type="common">Sponge</name>
    <dbReference type="NCBI Taxonomy" id="400682"/>
    <lineage>
        <taxon>Eukaryota</taxon>
        <taxon>Metazoa</taxon>
        <taxon>Porifera</taxon>
        <taxon>Demospongiae</taxon>
        <taxon>Heteroscleromorpha</taxon>
        <taxon>Haplosclerida</taxon>
        <taxon>Niphatidae</taxon>
        <taxon>Amphimedon</taxon>
    </lineage>
</organism>
<dbReference type="EnsemblMetazoa" id="Aqu2.1.27908_001">
    <property type="protein sequence ID" value="Aqu2.1.27908_001"/>
    <property type="gene ID" value="Aqu2.1.27908"/>
</dbReference>
<protein>
    <submittedName>
        <fullName evidence="1">Uncharacterized protein</fullName>
    </submittedName>
</protein>